<keyword evidence="3" id="KW-1185">Reference proteome</keyword>
<dbReference type="AlphaFoldDB" id="W9YAD6"/>
<dbReference type="STRING" id="1182542.W9YAD6"/>
<dbReference type="EMBL" id="AMGY01000002">
    <property type="protein sequence ID" value="EXJ89812.1"/>
    <property type="molecule type" value="Genomic_DNA"/>
</dbReference>
<sequence length="380" mass="41118">MSNSEIYHNPEARAWKYTYDTDIRLAQAFHRRLPGYQESPLVPLPELAEQLGIRAVFVKDESSRLGLPAFKILGASWGTFRAVAEQTILPLDSSLEELASAAHRVNTVLFAATEGNHGRAVARMGKILDVPVHIFMSRFASRETCQKIESEGAHVTVTVVAGTYDDAVTKAYDESRRVPNGLLIQDNAFEGYERVPAWIVEGYSTLLVEVEQQLQHQGLEASTIVTPIGVGSLGHAVVAHCKSGGKHINVLTVEPENAACLHHNLKAHKWFTIETSATIMNGLNCGTVSPISWPVFVKGVDASITISEVECHNAIQYLNAHGVNSGPCGAASLAAVRKGATIDPKATGLAEDAVVVLLSTEGARNYPIPRSCADLIKRRP</sequence>
<dbReference type="eggNOG" id="KOG1251">
    <property type="taxonomic scope" value="Eukaryota"/>
</dbReference>
<dbReference type="Proteomes" id="UP000019478">
    <property type="component" value="Unassembled WGS sequence"/>
</dbReference>
<feature type="domain" description="Tryptophan synthase beta chain-like PALP" evidence="1">
    <location>
        <begin position="34"/>
        <end position="358"/>
    </location>
</feature>
<dbReference type="SUPFAM" id="SSF53686">
    <property type="entry name" value="Tryptophan synthase beta subunit-like PLP-dependent enzymes"/>
    <property type="match status" value="1"/>
</dbReference>
<evidence type="ECO:0000313" key="2">
    <source>
        <dbReference type="EMBL" id="EXJ89812.1"/>
    </source>
</evidence>
<dbReference type="InterPro" id="IPR001926">
    <property type="entry name" value="TrpB-like_PALP"/>
</dbReference>
<dbReference type="GeneID" id="19167009"/>
<protein>
    <recommendedName>
        <fullName evidence="1">Tryptophan synthase beta chain-like PALP domain-containing protein</fullName>
    </recommendedName>
</protein>
<evidence type="ECO:0000259" key="1">
    <source>
        <dbReference type="Pfam" id="PF00291"/>
    </source>
</evidence>
<name>W9YAD6_9EURO</name>
<proteinExistence type="predicted"/>
<dbReference type="InterPro" id="IPR036052">
    <property type="entry name" value="TrpB-like_PALP_sf"/>
</dbReference>
<accession>W9YAD6</accession>
<organism evidence="2 3">
    <name type="scientific">Capronia epimyces CBS 606.96</name>
    <dbReference type="NCBI Taxonomy" id="1182542"/>
    <lineage>
        <taxon>Eukaryota</taxon>
        <taxon>Fungi</taxon>
        <taxon>Dikarya</taxon>
        <taxon>Ascomycota</taxon>
        <taxon>Pezizomycotina</taxon>
        <taxon>Eurotiomycetes</taxon>
        <taxon>Chaetothyriomycetidae</taxon>
        <taxon>Chaetothyriales</taxon>
        <taxon>Herpotrichiellaceae</taxon>
        <taxon>Capronia</taxon>
    </lineage>
</organism>
<dbReference type="PANTHER" id="PTHR42937">
    <property type="match status" value="1"/>
</dbReference>
<reference evidence="2 3" key="1">
    <citation type="submission" date="2013-03" db="EMBL/GenBank/DDBJ databases">
        <title>The Genome Sequence of Capronia epimyces CBS 606.96.</title>
        <authorList>
            <consortium name="The Broad Institute Genomics Platform"/>
            <person name="Cuomo C."/>
            <person name="de Hoog S."/>
            <person name="Gorbushina A."/>
            <person name="Walker B."/>
            <person name="Young S.K."/>
            <person name="Zeng Q."/>
            <person name="Gargeya S."/>
            <person name="Fitzgerald M."/>
            <person name="Haas B."/>
            <person name="Abouelleil A."/>
            <person name="Allen A.W."/>
            <person name="Alvarado L."/>
            <person name="Arachchi H.M."/>
            <person name="Berlin A.M."/>
            <person name="Chapman S.B."/>
            <person name="Gainer-Dewar J."/>
            <person name="Goldberg J."/>
            <person name="Griggs A."/>
            <person name="Gujja S."/>
            <person name="Hansen M."/>
            <person name="Howarth C."/>
            <person name="Imamovic A."/>
            <person name="Ireland A."/>
            <person name="Larimer J."/>
            <person name="McCowan C."/>
            <person name="Murphy C."/>
            <person name="Pearson M."/>
            <person name="Poon T.W."/>
            <person name="Priest M."/>
            <person name="Roberts A."/>
            <person name="Saif S."/>
            <person name="Shea T."/>
            <person name="Sisk P."/>
            <person name="Sykes S."/>
            <person name="Wortman J."/>
            <person name="Nusbaum C."/>
            <person name="Birren B."/>
        </authorList>
    </citation>
    <scope>NUCLEOTIDE SEQUENCE [LARGE SCALE GENOMIC DNA]</scope>
    <source>
        <strain evidence="2 3">CBS 606.96</strain>
    </source>
</reference>
<gene>
    <name evidence="2" type="ORF">A1O3_02879</name>
</gene>
<dbReference type="RefSeq" id="XP_007731209.1">
    <property type="nucleotide sequence ID" value="XM_007733019.1"/>
</dbReference>
<comment type="caution">
    <text evidence="2">The sequence shown here is derived from an EMBL/GenBank/DDBJ whole genome shotgun (WGS) entry which is preliminary data.</text>
</comment>
<evidence type="ECO:0000313" key="3">
    <source>
        <dbReference type="Proteomes" id="UP000019478"/>
    </source>
</evidence>
<dbReference type="HOGENOM" id="CLU_021802_8_4_1"/>
<dbReference type="Gene3D" id="3.40.50.1100">
    <property type="match status" value="2"/>
</dbReference>
<dbReference type="PANTHER" id="PTHR42937:SF1">
    <property type="entry name" value="DIAMINOPROPIONATE AMMONIA-LYASE"/>
    <property type="match status" value="1"/>
</dbReference>
<dbReference type="OrthoDB" id="10059875at2759"/>
<dbReference type="Pfam" id="PF00291">
    <property type="entry name" value="PALP"/>
    <property type="match status" value="1"/>
</dbReference>